<dbReference type="SUPFAM" id="SSF53649">
    <property type="entry name" value="Alkaline phosphatase-like"/>
    <property type="match status" value="1"/>
</dbReference>
<dbReference type="Pfam" id="PF16347">
    <property type="entry name" value="SGSH_C"/>
    <property type="match status" value="1"/>
</dbReference>
<dbReference type="CDD" id="cd16031">
    <property type="entry name" value="G6S_like"/>
    <property type="match status" value="1"/>
</dbReference>
<comment type="similarity">
    <text evidence="1">Belongs to the sulfatase family.</text>
</comment>
<dbReference type="PANTHER" id="PTHR43108:SF6">
    <property type="entry name" value="N-SULPHOGLUCOSAMINE SULPHOHYDROLASE"/>
    <property type="match status" value="1"/>
</dbReference>
<dbReference type="EMBL" id="JANQBD010000032">
    <property type="protein sequence ID" value="MCR8635828.1"/>
    <property type="molecule type" value="Genomic_DNA"/>
</dbReference>
<evidence type="ECO:0000313" key="6">
    <source>
        <dbReference type="Proteomes" id="UP001300012"/>
    </source>
</evidence>
<evidence type="ECO:0000256" key="3">
    <source>
        <dbReference type="SAM" id="MobiDB-lite"/>
    </source>
</evidence>
<dbReference type="RefSeq" id="WP_258217372.1">
    <property type="nucleotide sequence ID" value="NZ_JANQBD010000032.1"/>
</dbReference>
<keyword evidence="6" id="KW-1185">Reference proteome</keyword>
<proteinExistence type="inferred from homology"/>
<reference evidence="5 6" key="1">
    <citation type="submission" date="2022-08" db="EMBL/GenBank/DDBJ databases">
        <title>Paenibacillus endoradicis sp. nov., Paenibacillus radicibacter sp. nov and Paenibacillus pararadicis sp. nov., three cold-adapted plant growth-promoting bacteria isolated from root of Larix gmelinii in Great Khingan.</title>
        <authorList>
            <person name="Xue H."/>
        </authorList>
    </citation>
    <scope>NUCLEOTIDE SEQUENCE [LARGE SCALE GENOMIC DNA]</scope>
    <source>
        <strain evidence="5 6">N5-1-1-5</strain>
    </source>
</reference>
<dbReference type="InterPro" id="IPR017850">
    <property type="entry name" value="Alkaline_phosphatase_core_sf"/>
</dbReference>
<feature type="domain" description="N-sulphoglucosamine sulphohydrolase C-terminal" evidence="4">
    <location>
        <begin position="325"/>
        <end position="489"/>
    </location>
</feature>
<dbReference type="PROSITE" id="PS00523">
    <property type="entry name" value="SULFATASE_1"/>
    <property type="match status" value="1"/>
</dbReference>
<protein>
    <submittedName>
        <fullName evidence="5">Sulfatase</fullName>
    </submittedName>
</protein>
<accession>A0ABT1YRM8</accession>
<feature type="region of interest" description="Disordered" evidence="3">
    <location>
        <begin position="224"/>
        <end position="245"/>
    </location>
</feature>
<dbReference type="PANTHER" id="PTHR43108">
    <property type="entry name" value="N-ACETYLGLUCOSAMINE-6-SULFATASE FAMILY MEMBER"/>
    <property type="match status" value="1"/>
</dbReference>
<dbReference type="InterPro" id="IPR024607">
    <property type="entry name" value="Sulfatase_CS"/>
</dbReference>
<sequence>MSKPNIVYIMSDDHCANAISIYGSRIAKVFQTPNLDRIGKEGAVLKSCFCTNAICSPSRASIITGLYPHKHGVKTLSDALDPELDTYPKRMQAGGYQTALVGKWHLHGVPQGFDYYEILPGQGEYFSPYFLDQTTDWEAVERFMDQQEDWSKVKNYGHFGQKHEGYVTDLITDKCVSWLEQRDQGKPFMLMCHHKAPHDDFEYHPRYERLFDDVEIPEPESLWEDKGHRSAGSREYGTTVSEKNPRRNAVTTMSRSGYPTGPLNLEGLDAVGRTKAAYQKYLKDYLRVVKGIDDNVGRLLDYLDKEGLAENTIVIYTSDQGMFLGEHDYIDKRWIFEESLQMPMLIKYPQEIKPGSIVEDIVTNVDFAPTLLDYAGLDAAANMQGRSFRKVIEGQTPDDWPNKVYYRYWMHMAHHDNPAHYGIRTKEYKLIFFYGLPLDASDALPEPTPASWELYDLRNDREELANVYDNPAYANVAQRLKEQLFEMKTEVGDGDDSYPELLGRVLETR</sequence>
<evidence type="ECO:0000256" key="2">
    <source>
        <dbReference type="ARBA" id="ARBA00022801"/>
    </source>
</evidence>
<organism evidence="5 6">
    <name type="scientific">Paenibacillus radicis</name>
    <name type="common">ex Xue et al. 2023</name>
    <dbReference type="NCBI Taxonomy" id="2972489"/>
    <lineage>
        <taxon>Bacteria</taxon>
        <taxon>Bacillati</taxon>
        <taxon>Bacillota</taxon>
        <taxon>Bacilli</taxon>
        <taxon>Bacillales</taxon>
        <taxon>Paenibacillaceae</taxon>
        <taxon>Paenibacillus</taxon>
    </lineage>
</organism>
<evidence type="ECO:0000313" key="5">
    <source>
        <dbReference type="EMBL" id="MCR8635828.1"/>
    </source>
</evidence>
<gene>
    <name evidence="5" type="ORF">NV381_32025</name>
</gene>
<evidence type="ECO:0000256" key="1">
    <source>
        <dbReference type="ARBA" id="ARBA00008779"/>
    </source>
</evidence>
<dbReference type="Gene3D" id="3.40.720.10">
    <property type="entry name" value="Alkaline Phosphatase, subunit A"/>
    <property type="match status" value="1"/>
</dbReference>
<comment type="caution">
    <text evidence="5">The sequence shown here is derived from an EMBL/GenBank/DDBJ whole genome shotgun (WGS) entry which is preliminary data.</text>
</comment>
<keyword evidence="2" id="KW-0378">Hydrolase</keyword>
<evidence type="ECO:0000259" key="4">
    <source>
        <dbReference type="Pfam" id="PF16347"/>
    </source>
</evidence>
<name>A0ABT1YRM8_9BACL</name>
<dbReference type="PROSITE" id="PS00149">
    <property type="entry name" value="SULFATASE_2"/>
    <property type="match status" value="1"/>
</dbReference>
<dbReference type="Proteomes" id="UP001300012">
    <property type="component" value="Unassembled WGS sequence"/>
</dbReference>
<dbReference type="InterPro" id="IPR032506">
    <property type="entry name" value="SGSH_C"/>
</dbReference>